<gene>
    <name evidence="3" type="primary">vanW_1</name>
    <name evidence="3" type="ORF">CLOACE_17850</name>
</gene>
<feature type="domain" description="YoaR-like putative peptidoglycan binding" evidence="2">
    <location>
        <begin position="92"/>
        <end position="205"/>
    </location>
</feature>
<organism evidence="3 4">
    <name type="scientific">Clostridium acetireducens DSM 10703</name>
    <dbReference type="NCBI Taxonomy" id="1121290"/>
    <lineage>
        <taxon>Bacteria</taxon>
        <taxon>Bacillati</taxon>
        <taxon>Bacillota</taxon>
        <taxon>Clostridia</taxon>
        <taxon>Eubacteriales</taxon>
        <taxon>Clostridiaceae</taxon>
        <taxon>Clostridium</taxon>
    </lineage>
</organism>
<dbReference type="PANTHER" id="PTHR35788:SF1">
    <property type="entry name" value="EXPORTED PROTEIN"/>
    <property type="match status" value="1"/>
</dbReference>
<dbReference type="Pfam" id="PF04294">
    <property type="entry name" value="VanW"/>
    <property type="match status" value="1"/>
</dbReference>
<dbReference type="Pfam" id="PF12229">
    <property type="entry name" value="PG_binding_4"/>
    <property type="match status" value="1"/>
</dbReference>
<name>A0A1E8EXE3_9CLOT</name>
<dbReference type="EMBL" id="LZFO01000029">
    <property type="protein sequence ID" value="OFI05337.1"/>
    <property type="molecule type" value="Genomic_DNA"/>
</dbReference>
<comment type="caution">
    <text evidence="3">The sequence shown here is derived from an EMBL/GenBank/DDBJ whole genome shotgun (WGS) entry which is preliminary data.</text>
</comment>
<keyword evidence="1" id="KW-1133">Transmembrane helix</keyword>
<dbReference type="AlphaFoldDB" id="A0A1E8EXE3"/>
<dbReference type="InterPro" id="IPR007391">
    <property type="entry name" value="Vancomycin_resist_VanW"/>
</dbReference>
<evidence type="ECO:0000313" key="3">
    <source>
        <dbReference type="EMBL" id="OFI05337.1"/>
    </source>
</evidence>
<reference evidence="3 4" key="1">
    <citation type="submission" date="2016-06" db="EMBL/GenBank/DDBJ databases">
        <title>Genome sequence of Clostridium acetireducens DSM 10703.</title>
        <authorList>
            <person name="Poehlein A."/>
            <person name="Fluechter S."/>
            <person name="Duerre P."/>
            <person name="Daniel R."/>
        </authorList>
    </citation>
    <scope>NUCLEOTIDE SEQUENCE [LARGE SCALE GENOMIC DNA]</scope>
    <source>
        <strain evidence="3 4">DSM 10703</strain>
    </source>
</reference>
<dbReference type="InterPro" id="IPR052913">
    <property type="entry name" value="Glycopeptide_resist_protein"/>
</dbReference>
<feature type="transmembrane region" description="Helical" evidence="1">
    <location>
        <begin position="12"/>
        <end position="34"/>
    </location>
</feature>
<keyword evidence="4" id="KW-1185">Reference proteome</keyword>
<keyword evidence="1" id="KW-0472">Membrane</keyword>
<protein>
    <submittedName>
        <fullName evidence="3">Vancomycin B-type resistance protein VanW</fullName>
    </submittedName>
</protein>
<dbReference type="InterPro" id="IPR022029">
    <property type="entry name" value="YoaR-like_PG-bd"/>
</dbReference>
<evidence type="ECO:0000256" key="1">
    <source>
        <dbReference type="SAM" id="Phobius"/>
    </source>
</evidence>
<evidence type="ECO:0000313" key="4">
    <source>
        <dbReference type="Proteomes" id="UP000175744"/>
    </source>
</evidence>
<dbReference type="Proteomes" id="UP000175744">
    <property type="component" value="Unassembled WGS sequence"/>
</dbReference>
<dbReference type="PANTHER" id="PTHR35788">
    <property type="entry name" value="EXPORTED PROTEIN-RELATED"/>
    <property type="match status" value="1"/>
</dbReference>
<accession>A0A1E8EXE3</accession>
<sequence>MKKRRAKSRKKSIKFVIICMFIILAGVISAYVTYHYNKTKYWNDLIYPGVIIQDVKVGGKTKEEAKKAVNERIKNINSKRKIYVIINDNKYELDYLKINPNYNIDEVVNDAFKYGKNLNLFKRYNLIKNPENKTYKLKFNYNENNVKDFIKKIQYEVNKNPINAKLIKNGGNFSIINGQKGIKLENEKLDKDLKQAILNNENSDVKVNGATKEVLPNITSDKLYTVNYQIASFSTHFASISSPQRSNNISIATKSINGTVIMPGDIFSFNDIVGQRTAARGYQAAPVIIGDHVEAGLGGGICQVSSTLYNTAVRAGMQTVERTHHSLPVNYVPKGMDATVDYGNIDYKFKNTRQYPIYIEGYTSAGSVVFNIYCHR</sequence>
<evidence type="ECO:0000259" key="2">
    <source>
        <dbReference type="Pfam" id="PF12229"/>
    </source>
</evidence>
<dbReference type="PATRIC" id="fig|1121290.3.peg.1776"/>
<proteinExistence type="predicted"/>
<keyword evidence="1" id="KW-0812">Transmembrane</keyword>